<name>A0A2P8GUU7_9MICO</name>
<feature type="transmembrane region" description="Helical" evidence="7">
    <location>
        <begin position="148"/>
        <end position="168"/>
    </location>
</feature>
<organism evidence="10 11">
    <name type="scientific">Labedella gwakjiensis</name>
    <dbReference type="NCBI Taxonomy" id="390269"/>
    <lineage>
        <taxon>Bacteria</taxon>
        <taxon>Bacillati</taxon>
        <taxon>Actinomycetota</taxon>
        <taxon>Actinomycetes</taxon>
        <taxon>Micrococcales</taxon>
        <taxon>Microbacteriaceae</taxon>
        <taxon>Labedella</taxon>
    </lineage>
</organism>
<comment type="caution">
    <text evidence="10">The sequence shown here is derived from an EMBL/GenBank/DDBJ whole genome shotgun (WGS) entry which is preliminary data.</text>
</comment>
<dbReference type="Gene3D" id="1.10.3720.10">
    <property type="entry name" value="MetI-like"/>
    <property type="match status" value="1"/>
</dbReference>
<feature type="domain" description="ABC transmembrane type-1" evidence="9">
    <location>
        <begin position="111"/>
        <end position="323"/>
    </location>
</feature>
<feature type="transmembrane region" description="Helical" evidence="7">
    <location>
        <begin position="196"/>
        <end position="218"/>
    </location>
</feature>
<dbReference type="GO" id="GO:0005886">
    <property type="term" value="C:plasma membrane"/>
    <property type="evidence" value="ECO:0007669"/>
    <property type="project" value="UniProtKB-SubCell"/>
</dbReference>
<evidence type="ECO:0000313" key="11">
    <source>
        <dbReference type="Proteomes" id="UP000241203"/>
    </source>
</evidence>
<dbReference type="InterPro" id="IPR051393">
    <property type="entry name" value="ABC_transporter_permease"/>
</dbReference>
<dbReference type="AlphaFoldDB" id="A0A2P8GUU7"/>
<evidence type="ECO:0000256" key="1">
    <source>
        <dbReference type="ARBA" id="ARBA00004651"/>
    </source>
</evidence>
<accession>A0A2P8GUU7</accession>
<evidence type="ECO:0000256" key="7">
    <source>
        <dbReference type="RuleBase" id="RU363032"/>
    </source>
</evidence>
<sequence length="350" mass="38648">MSVQATTPGALPPGALPADVVESPSAGAGTRRRRDAANGKRPPHPTSRQMRRNAWIFLAVPLALFLVFMLLPMVIAAVISFTDYAIVGDTEWVGLENYTRIFQDSFFWISLRNTAWYTLLYVPLGLVIALGSAILLNRSHRAVRLFRTLFYIPVVSSTVATATIWYWLLNPQKGLLNVALGWIGIDGPAWLYDSQWAMPAIVLMSVWAGFGANMIIFLGGLQGVPGDLYEAARLDGANAWQQFRYVTLPSLSRTTFLVSTLLIIGAFQVFDQAYVLTKGGPGNSTVTMVYYIYNKGFGALEMGYASALSFVLFVIILIFSLANARLSNPRSDAADRRRARRHDRKAVSAR</sequence>
<keyword evidence="5 7" id="KW-1133">Transmembrane helix</keyword>
<keyword evidence="3" id="KW-1003">Cell membrane</keyword>
<feature type="transmembrane region" description="Helical" evidence="7">
    <location>
        <begin position="54"/>
        <end position="79"/>
    </location>
</feature>
<dbReference type="EMBL" id="PYAU01000001">
    <property type="protein sequence ID" value="PSL37725.1"/>
    <property type="molecule type" value="Genomic_DNA"/>
</dbReference>
<keyword evidence="2 7" id="KW-0813">Transport</keyword>
<comment type="similarity">
    <text evidence="7">Belongs to the binding-protein-dependent transport system permease family.</text>
</comment>
<dbReference type="PANTHER" id="PTHR30193">
    <property type="entry name" value="ABC TRANSPORTER PERMEASE PROTEIN"/>
    <property type="match status" value="1"/>
</dbReference>
<evidence type="ECO:0000256" key="6">
    <source>
        <dbReference type="ARBA" id="ARBA00023136"/>
    </source>
</evidence>
<dbReference type="CDD" id="cd06261">
    <property type="entry name" value="TM_PBP2"/>
    <property type="match status" value="1"/>
</dbReference>
<evidence type="ECO:0000256" key="2">
    <source>
        <dbReference type="ARBA" id="ARBA00022448"/>
    </source>
</evidence>
<dbReference type="Pfam" id="PF00528">
    <property type="entry name" value="BPD_transp_1"/>
    <property type="match status" value="1"/>
</dbReference>
<evidence type="ECO:0000256" key="5">
    <source>
        <dbReference type="ARBA" id="ARBA00022989"/>
    </source>
</evidence>
<dbReference type="PANTHER" id="PTHR30193:SF37">
    <property type="entry name" value="INNER MEMBRANE ABC TRANSPORTER PERMEASE PROTEIN YCJO"/>
    <property type="match status" value="1"/>
</dbReference>
<evidence type="ECO:0000256" key="3">
    <source>
        <dbReference type="ARBA" id="ARBA00022475"/>
    </source>
</evidence>
<evidence type="ECO:0000256" key="4">
    <source>
        <dbReference type="ARBA" id="ARBA00022692"/>
    </source>
</evidence>
<keyword evidence="6 7" id="KW-0472">Membrane</keyword>
<dbReference type="Proteomes" id="UP000241203">
    <property type="component" value="Unassembled WGS sequence"/>
</dbReference>
<dbReference type="PROSITE" id="PS50928">
    <property type="entry name" value="ABC_TM1"/>
    <property type="match status" value="1"/>
</dbReference>
<feature type="transmembrane region" description="Helical" evidence="7">
    <location>
        <begin position="251"/>
        <end position="270"/>
    </location>
</feature>
<proteinExistence type="inferred from homology"/>
<evidence type="ECO:0000313" key="10">
    <source>
        <dbReference type="EMBL" id="PSL37725.1"/>
    </source>
</evidence>
<evidence type="ECO:0000259" key="9">
    <source>
        <dbReference type="PROSITE" id="PS50928"/>
    </source>
</evidence>
<dbReference type="InterPro" id="IPR035906">
    <property type="entry name" value="MetI-like_sf"/>
</dbReference>
<feature type="transmembrane region" description="Helical" evidence="7">
    <location>
        <begin position="302"/>
        <end position="322"/>
    </location>
</feature>
<dbReference type="RefSeq" id="WP_243696665.1">
    <property type="nucleotide sequence ID" value="NZ_PYAU01000001.1"/>
</dbReference>
<feature type="region of interest" description="Disordered" evidence="8">
    <location>
        <begin position="1"/>
        <end position="47"/>
    </location>
</feature>
<keyword evidence="4 7" id="KW-0812">Transmembrane</keyword>
<dbReference type="SUPFAM" id="SSF161098">
    <property type="entry name" value="MetI-like"/>
    <property type="match status" value="1"/>
</dbReference>
<gene>
    <name evidence="10" type="ORF">CLV49_1332</name>
</gene>
<comment type="subcellular location">
    <subcellularLocation>
        <location evidence="1 7">Cell membrane</location>
        <topology evidence="1 7">Multi-pass membrane protein</topology>
    </subcellularLocation>
</comment>
<dbReference type="GO" id="GO:0055085">
    <property type="term" value="P:transmembrane transport"/>
    <property type="evidence" value="ECO:0007669"/>
    <property type="project" value="InterPro"/>
</dbReference>
<reference evidence="10 11" key="1">
    <citation type="submission" date="2018-03" db="EMBL/GenBank/DDBJ databases">
        <title>Genomic Encyclopedia of Archaeal and Bacterial Type Strains, Phase II (KMG-II): from individual species to whole genera.</title>
        <authorList>
            <person name="Goeker M."/>
        </authorList>
    </citation>
    <scope>NUCLEOTIDE SEQUENCE [LARGE SCALE GENOMIC DNA]</scope>
    <source>
        <strain evidence="10 11">DSM 21548</strain>
    </source>
</reference>
<evidence type="ECO:0000256" key="8">
    <source>
        <dbReference type="SAM" id="MobiDB-lite"/>
    </source>
</evidence>
<protein>
    <submittedName>
        <fullName evidence="10">Carbohydrate ABC transporter membrane protein 1 (CUT1 family)</fullName>
    </submittedName>
</protein>
<feature type="transmembrane region" description="Helical" evidence="7">
    <location>
        <begin position="115"/>
        <end position="136"/>
    </location>
</feature>
<dbReference type="InterPro" id="IPR000515">
    <property type="entry name" value="MetI-like"/>
</dbReference>